<comment type="caution">
    <text evidence="2">The sequence shown here is derived from an EMBL/GenBank/DDBJ whole genome shotgun (WGS) entry which is preliminary data.</text>
</comment>
<dbReference type="AlphaFoldDB" id="A0A9D2PBM4"/>
<gene>
    <name evidence="2" type="ORF">IAA04_06930</name>
</gene>
<keyword evidence="1" id="KW-0732">Signal</keyword>
<sequence>MKKKVALTAAAVAMVGTLAVGGTLAWFTDTETATNVVTTGNVDIAWVENGEKITEENPGIEFGKDTPVTPGATLEKTAKVVNEGKNRAVIRAKIVNDNDQVVQPVFWENIDDFWVFDEDTGYYYYRYIVNPDGETTNLITSLTIPEDLNNEDATDLENINVQLIAEAIQADNLVDKDGKLDLNDVKSAFEDKDITSYDIEKENVEEIADDEVVEDGTL</sequence>
<feature type="chain" id="PRO_5039401861" evidence="1">
    <location>
        <begin position="26"/>
        <end position="218"/>
    </location>
</feature>
<proteinExistence type="predicted"/>
<feature type="signal peptide" evidence="1">
    <location>
        <begin position="1"/>
        <end position="25"/>
    </location>
</feature>
<dbReference type="NCBIfam" id="TIGR04088">
    <property type="entry name" value="cognate_SipW"/>
    <property type="match status" value="1"/>
</dbReference>
<organism evidence="2 3">
    <name type="scientific">Candidatus Lachnoclostridium pullistercoris</name>
    <dbReference type="NCBI Taxonomy" id="2838632"/>
    <lineage>
        <taxon>Bacteria</taxon>
        <taxon>Bacillati</taxon>
        <taxon>Bacillota</taxon>
        <taxon>Clostridia</taxon>
        <taxon>Lachnospirales</taxon>
        <taxon>Lachnospiraceae</taxon>
    </lineage>
</organism>
<accession>A0A9D2PBM4</accession>
<reference evidence="2" key="2">
    <citation type="submission" date="2021-04" db="EMBL/GenBank/DDBJ databases">
        <authorList>
            <person name="Gilroy R."/>
        </authorList>
    </citation>
    <scope>NUCLEOTIDE SEQUENCE</scope>
    <source>
        <strain evidence="2">CHK183-5548</strain>
    </source>
</reference>
<dbReference type="Pfam" id="PF12389">
    <property type="entry name" value="Peptidase_M73"/>
    <property type="match status" value="1"/>
</dbReference>
<evidence type="ECO:0000313" key="2">
    <source>
        <dbReference type="EMBL" id="HJC47770.1"/>
    </source>
</evidence>
<dbReference type="Proteomes" id="UP000823883">
    <property type="component" value="Unassembled WGS sequence"/>
</dbReference>
<dbReference type="InterPro" id="IPR022121">
    <property type="entry name" value="Peptidase_M73_camelysin"/>
</dbReference>
<protein>
    <submittedName>
        <fullName evidence="2">SipW-dependent-type signal peptide-containing protein</fullName>
    </submittedName>
</protein>
<dbReference type="EMBL" id="DWWL01000044">
    <property type="protein sequence ID" value="HJC47770.1"/>
    <property type="molecule type" value="Genomic_DNA"/>
</dbReference>
<dbReference type="InterPro" id="IPR023833">
    <property type="entry name" value="Signal_pept_SipW-depend-type"/>
</dbReference>
<evidence type="ECO:0000256" key="1">
    <source>
        <dbReference type="SAM" id="SignalP"/>
    </source>
</evidence>
<name>A0A9D2PBM4_9FIRM</name>
<reference evidence="2" key="1">
    <citation type="journal article" date="2021" name="PeerJ">
        <title>Extensive microbial diversity within the chicken gut microbiome revealed by metagenomics and culture.</title>
        <authorList>
            <person name="Gilroy R."/>
            <person name="Ravi A."/>
            <person name="Getino M."/>
            <person name="Pursley I."/>
            <person name="Horton D.L."/>
            <person name="Alikhan N.F."/>
            <person name="Baker D."/>
            <person name="Gharbi K."/>
            <person name="Hall N."/>
            <person name="Watson M."/>
            <person name="Adriaenssens E.M."/>
            <person name="Foster-Nyarko E."/>
            <person name="Jarju S."/>
            <person name="Secka A."/>
            <person name="Antonio M."/>
            <person name="Oren A."/>
            <person name="Chaudhuri R.R."/>
            <person name="La Ragione R."/>
            <person name="Hildebrand F."/>
            <person name="Pallen M.J."/>
        </authorList>
    </citation>
    <scope>NUCLEOTIDE SEQUENCE</scope>
    <source>
        <strain evidence="2">CHK183-5548</strain>
    </source>
</reference>
<evidence type="ECO:0000313" key="3">
    <source>
        <dbReference type="Proteomes" id="UP000823883"/>
    </source>
</evidence>